<evidence type="ECO:0000313" key="2">
    <source>
        <dbReference type="Proteomes" id="UP000198211"/>
    </source>
</evidence>
<organism evidence="1 2">
    <name type="scientific">Phytophthora megakarya</name>
    <dbReference type="NCBI Taxonomy" id="4795"/>
    <lineage>
        <taxon>Eukaryota</taxon>
        <taxon>Sar</taxon>
        <taxon>Stramenopiles</taxon>
        <taxon>Oomycota</taxon>
        <taxon>Peronosporomycetes</taxon>
        <taxon>Peronosporales</taxon>
        <taxon>Peronosporaceae</taxon>
        <taxon>Phytophthora</taxon>
    </lineage>
</organism>
<name>A0A225W5Q4_9STRA</name>
<dbReference type="OrthoDB" id="129179at2759"/>
<dbReference type="EMBL" id="NBNE01001678">
    <property type="protein sequence ID" value="OWZ13073.1"/>
    <property type="molecule type" value="Genomic_DNA"/>
</dbReference>
<accession>A0A225W5Q4</accession>
<protein>
    <submittedName>
        <fullName evidence="1">Uncharacterized protein</fullName>
    </submittedName>
</protein>
<reference evidence="2" key="1">
    <citation type="submission" date="2017-03" db="EMBL/GenBank/DDBJ databases">
        <title>Phytopthora megakarya and P. palmivora, two closely related causual agents of cacao black pod achieved similar genome size and gene model numbers by different mechanisms.</title>
        <authorList>
            <person name="Ali S."/>
            <person name="Shao J."/>
            <person name="Larry D.J."/>
            <person name="Kronmiller B."/>
            <person name="Shen D."/>
            <person name="Strem M.D."/>
            <person name="Melnick R.L."/>
            <person name="Guiltinan M.J."/>
            <person name="Tyler B.M."/>
            <person name="Meinhardt L.W."/>
            <person name="Bailey B.A."/>
        </authorList>
    </citation>
    <scope>NUCLEOTIDE SEQUENCE [LARGE SCALE GENOMIC DNA]</scope>
    <source>
        <strain evidence="2">zdho120</strain>
    </source>
</reference>
<proteinExistence type="predicted"/>
<sequence length="298" mass="32856">MWAHNAVWVYAASTGNKYARLFAENRRTLSASDRLRNDTKWLRDKGGLRLLPLTAIQSLMVATPDTNFPAGTTGIIAERTTRQYRLSESKVTAPATSGSVSAEMDTFTTNESLANASAANSTIMPARCGMVVDTNIQEKLLGRLNSSKAEYYSTMIKEHRSLAQIAYDSGSMAGVLDGFMANIENAILLANNRKSTDMCSDPFIAVVQQIEMVFASFRGMIMFDPAIKDSDEASTVDWAKGLIARSKEKYKEALKQLYQVWDSEEDPNASLLPESRLCFGKVEGFPCLPNSQNTTQND</sequence>
<comment type="caution">
    <text evidence="1">The sequence shown here is derived from an EMBL/GenBank/DDBJ whole genome shotgun (WGS) entry which is preliminary data.</text>
</comment>
<gene>
    <name evidence="1" type="ORF">PHMEG_00013669</name>
</gene>
<evidence type="ECO:0000313" key="1">
    <source>
        <dbReference type="EMBL" id="OWZ13073.1"/>
    </source>
</evidence>
<dbReference type="AlphaFoldDB" id="A0A225W5Q4"/>
<dbReference type="Proteomes" id="UP000198211">
    <property type="component" value="Unassembled WGS sequence"/>
</dbReference>
<keyword evidence="2" id="KW-1185">Reference proteome</keyword>